<evidence type="ECO:0000313" key="2">
    <source>
        <dbReference type="EMBL" id="KAE8671031.1"/>
    </source>
</evidence>
<name>A0A6A2X735_HIBSY</name>
<keyword evidence="1" id="KW-0732">Signal</keyword>
<evidence type="ECO:0000313" key="3">
    <source>
        <dbReference type="Proteomes" id="UP000436088"/>
    </source>
</evidence>
<dbReference type="InterPro" id="IPR029063">
    <property type="entry name" value="SAM-dependent_MTases_sf"/>
</dbReference>
<sequence>MVLVLLVALSVGVDSILIQAGVSLSGASKGDCNEEDKGRVIETKCMELISAMAAGKGAKQILEITTQGITPLTMALAVAAKQTSGQLICILPSLQSSHHIYYRQQHHSKIKLRTADLQRFIKSVHAAGSNPCEITKQIAHLQLKKVDFVVVDCRFDDGYLELMFKTLDVGDVIKTGSMVIVHNVDDGKDGLGHVFRKMRVESVTLPIGERTEITRVLGLVLGDEINFSSPSQLVYI</sequence>
<dbReference type="InterPro" id="IPR009902">
    <property type="entry name" value="DUF1442"/>
</dbReference>
<dbReference type="PANTHER" id="PTHR33593:SF16">
    <property type="entry name" value="OS08G0110600 PROTEIN"/>
    <property type="match status" value="1"/>
</dbReference>
<dbReference type="EMBL" id="VEPZ02001484">
    <property type="protein sequence ID" value="KAE8671031.1"/>
    <property type="molecule type" value="Genomic_DNA"/>
</dbReference>
<evidence type="ECO:0000256" key="1">
    <source>
        <dbReference type="SAM" id="SignalP"/>
    </source>
</evidence>
<keyword evidence="3" id="KW-1185">Reference proteome</keyword>
<dbReference type="Gene3D" id="3.40.50.150">
    <property type="entry name" value="Vaccinia Virus protein VP39"/>
    <property type="match status" value="1"/>
</dbReference>
<feature type="chain" id="PRO_5025506277" evidence="1">
    <location>
        <begin position="16"/>
        <end position="236"/>
    </location>
</feature>
<organism evidence="2 3">
    <name type="scientific">Hibiscus syriacus</name>
    <name type="common">Rose of Sharon</name>
    <dbReference type="NCBI Taxonomy" id="106335"/>
    <lineage>
        <taxon>Eukaryota</taxon>
        <taxon>Viridiplantae</taxon>
        <taxon>Streptophyta</taxon>
        <taxon>Embryophyta</taxon>
        <taxon>Tracheophyta</taxon>
        <taxon>Spermatophyta</taxon>
        <taxon>Magnoliopsida</taxon>
        <taxon>eudicotyledons</taxon>
        <taxon>Gunneridae</taxon>
        <taxon>Pentapetalae</taxon>
        <taxon>rosids</taxon>
        <taxon>malvids</taxon>
        <taxon>Malvales</taxon>
        <taxon>Malvaceae</taxon>
        <taxon>Malvoideae</taxon>
        <taxon>Hibiscus</taxon>
    </lineage>
</organism>
<comment type="caution">
    <text evidence="2">The sequence shown here is derived from an EMBL/GenBank/DDBJ whole genome shotgun (WGS) entry which is preliminary data.</text>
</comment>
<gene>
    <name evidence="2" type="ORF">F3Y22_tig00112000pilonHSYRG00286</name>
</gene>
<accession>A0A6A2X735</accession>
<dbReference type="Pfam" id="PF07279">
    <property type="entry name" value="DUF1442"/>
    <property type="match status" value="1"/>
</dbReference>
<protein>
    <submittedName>
        <fullName evidence="2">Uncharacterized protein</fullName>
    </submittedName>
</protein>
<dbReference type="PANTHER" id="PTHR33593">
    <property type="entry name" value="DUF1442 FAMILY PROTEIN"/>
    <property type="match status" value="1"/>
</dbReference>
<reference evidence="2" key="1">
    <citation type="submission" date="2019-09" db="EMBL/GenBank/DDBJ databases">
        <title>Draft genome information of white flower Hibiscus syriacus.</title>
        <authorList>
            <person name="Kim Y.-M."/>
        </authorList>
    </citation>
    <scope>NUCLEOTIDE SEQUENCE [LARGE SCALE GENOMIC DNA]</scope>
    <source>
        <strain evidence="2">YM2019G1</strain>
    </source>
</reference>
<dbReference type="AlphaFoldDB" id="A0A6A2X735"/>
<proteinExistence type="predicted"/>
<dbReference type="Proteomes" id="UP000436088">
    <property type="component" value="Unassembled WGS sequence"/>
</dbReference>
<feature type="signal peptide" evidence="1">
    <location>
        <begin position="1"/>
        <end position="15"/>
    </location>
</feature>